<dbReference type="PANTHER" id="PTHR46268">
    <property type="entry name" value="STRESS RESPONSE PROTEIN NHAX"/>
    <property type="match status" value="1"/>
</dbReference>
<dbReference type="RefSeq" id="WP_123272300.1">
    <property type="nucleotide sequence ID" value="NZ_RJJQ01000017.1"/>
</dbReference>
<dbReference type="PRINTS" id="PR01438">
    <property type="entry name" value="UNVRSLSTRESS"/>
</dbReference>
<accession>A0A3M9M3V7</accession>
<dbReference type="Pfam" id="PF00582">
    <property type="entry name" value="Usp"/>
    <property type="match status" value="1"/>
</dbReference>
<dbReference type="EMBL" id="RJJQ01000017">
    <property type="protein sequence ID" value="RNI20264.1"/>
    <property type="molecule type" value="Genomic_DNA"/>
</dbReference>
<evidence type="ECO:0000313" key="3">
    <source>
        <dbReference type="EMBL" id="RNI20264.1"/>
    </source>
</evidence>
<dbReference type="OrthoDB" id="5419113at2"/>
<keyword evidence="4" id="KW-1185">Reference proteome</keyword>
<proteinExistence type="inferred from homology"/>
<protein>
    <submittedName>
        <fullName evidence="3">Universal stress protein</fullName>
    </submittedName>
</protein>
<dbReference type="CDD" id="cd00293">
    <property type="entry name" value="USP-like"/>
    <property type="match status" value="1"/>
</dbReference>
<dbReference type="Proteomes" id="UP000271678">
    <property type="component" value="Unassembled WGS sequence"/>
</dbReference>
<dbReference type="InterPro" id="IPR006015">
    <property type="entry name" value="Universal_stress_UspA"/>
</dbReference>
<gene>
    <name evidence="3" type="ORF">EFY87_15005</name>
</gene>
<comment type="similarity">
    <text evidence="1">Belongs to the universal stress protein A family.</text>
</comment>
<comment type="caution">
    <text evidence="3">The sequence shown here is derived from an EMBL/GenBank/DDBJ whole genome shotgun (WGS) entry which is preliminary data.</text>
</comment>
<evidence type="ECO:0000313" key="4">
    <source>
        <dbReference type="Proteomes" id="UP000271678"/>
    </source>
</evidence>
<dbReference type="PANTHER" id="PTHR46268:SF15">
    <property type="entry name" value="UNIVERSAL STRESS PROTEIN HP_0031"/>
    <property type="match status" value="1"/>
</dbReference>
<organism evidence="3 4">
    <name type="scientific">Flexivirga caeni</name>
    <dbReference type="NCBI Taxonomy" id="2294115"/>
    <lineage>
        <taxon>Bacteria</taxon>
        <taxon>Bacillati</taxon>
        <taxon>Actinomycetota</taxon>
        <taxon>Actinomycetes</taxon>
        <taxon>Micrococcales</taxon>
        <taxon>Dermacoccaceae</taxon>
        <taxon>Flexivirga</taxon>
    </lineage>
</organism>
<evidence type="ECO:0000259" key="2">
    <source>
        <dbReference type="Pfam" id="PF00582"/>
    </source>
</evidence>
<feature type="domain" description="UspA" evidence="2">
    <location>
        <begin position="3"/>
        <end position="123"/>
    </location>
</feature>
<dbReference type="InterPro" id="IPR006016">
    <property type="entry name" value="UspA"/>
</dbReference>
<dbReference type="SUPFAM" id="SSF52402">
    <property type="entry name" value="Adenine nucleotide alpha hydrolases-like"/>
    <property type="match status" value="1"/>
</dbReference>
<name>A0A3M9M3V7_9MICO</name>
<dbReference type="AlphaFoldDB" id="A0A3M9M3V7"/>
<reference evidence="3 4" key="1">
    <citation type="submission" date="2018-11" db="EMBL/GenBank/DDBJ databases">
        <title>Draft genome of Simplicispira Flexivirga sp. BO-16.</title>
        <authorList>
            <person name="Im W.T."/>
        </authorList>
    </citation>
    <scope>NUCLEOTIDE SEQUENCE [LARGE SCALE GENOMIC DNA]</scope>
    <source>
        <strain evidence="3 4">BO-16</strain>
    </source>
</reference>
<evidence type="ECO:0000256" key="1">
    <source>
        <dbReference type="ARBA" id="ARBA00008791"/>
    </source>
</evidence>
<dbReference type="InterPro" id="IPR014729">
    <property type="entry name" value="Rossmann-like_a/b/a_fold"/>
</dbReference>
<sequence length="126" mass="13158">MAVVVGFVPTKEGAAALHRAAVEAAGRGTPLVVVDSVHDSDGEQTPDVRAALEELAGRDVSYEVRSVPAGQDVTDELLRIAEEESADLLVIGLRRRSPVGKLILGANAQRILLDAACPVLAVKPAE</sequence>
<dbReference type="Gene3D" id="3.40.50.620">
    <property type="entry name" value="HUPs"/>
    <property type="match status" value="1"/>
</dbReference>